<proteinExistence type="predicted"/>
<dbReference type="EMBL" id="CP071448">
    <property type="protein sequence ID" value="QSW89616.1"/>
    <property type="molecule type" value="Genomic_DNA"/>
</dbReference>
<evidence type="ECO:0000313" key="3">
    <source>
        <dbReference type="Proteomes" id="UP000663440"/>
    </source>
</evidence>
<evidence type="ECO:0000256" key="1">
    <source>
        <dbReference type="SAM" id="Phobius"/>
    </source>
</evidence>
<organism evidence="2 3">
    <name type="scientific">Flavobacterium endoglycinae</name>
    <dbReference type="NCBI Taxonomy" id="2816357"/>
    <lineage>
        <taxon>Bacteria</taxon>
        <taxon>Pseudomonadati</taxon>
        <taxon>Bacteroidota</taxon>
        <taxon>Flavobacteriia</taxon>
        <taxon>Flavobacteriales</taxon>
        <taxon>Flavobacteriaceae</taxon>
        <taxon>Flavobacterium</taxon>
    </lineage>
</organism>
<keyword evidence="3" id="KW-1185">Reference proteome</keyword>
<keyword evidence="1" id="KW-0472">Membrane</keyword>
<reference evidence="2 3" key="1">
    <citation type="submission" date="2021-03" db="EMBL/GenBank/DDBJ databases">
        <title>Flavobacterium kribbensis sp. nov, an endophytic bacteria, isolated from soybean.</title>
        <authorList>
            <person name="Lee J."/>
            <person name="Seo J."/>
        </authorList>
    </citation>
    <scope>NUCLEOTIDE SEQUENCE [LARGE SCALE GENOMIC DNA]</scope>
    <source>
        <strain evidence="2 3">BB8</strain>
    </source>
</reference>
<sequence length="85" mass="9910">MKSLFKKRETAFTYHKHYLSAQKKWSEKMSSLAEGCSKRKLIFLLGLFVILSAGYLLYNLYNAFSEKEAQKVKISKQTVKIKIID</sequence>
<name>A0ABX7QEX1_9FLAO</name>
<keyword evidence="1" id="KW-0812">Transmembrane</keyword>
<evidence type="ECO:0000313" key="2">
    <source>
        <dbReference type="EMBL" id="QSW89616.1"/>
    </source>
</evidence>
<keyword evidence="1" id="KW-1133">Transmembrane helix</keyword>
<dbReference type="Proteomes" id="UP000663440">
    <property type="component" value="Chromosome"/>
</dbReference>
<dbReference type="RefSeq" id="WP_207296802.1">
    <property type="nucleotide sequence ID" value="NZ_CP071448.1"/>
</dbReference>
<gene>
    <name evidence="2" type="ORF">J0383_02080</name>
</gene>
<feature type="transmembrane region" description="Helical" evidence="1">
    <location>
        <begin position="41"/>
        <end position="61"/>
    </location>
</feature>
<protein>
    <submittedName>
        <fullName evidence="2">Uncharacterized protein</fullName>
    </submittedName>
</protein>
<accession>A0ABX7QEX1</accession>